<evidence type="ECO:0000256" key="2">
    <source>
        <dbReference type="ARBA" id="ARBA00007532"/>
    </source>
</evidence>
<dbReference type="GO" id="GO:0004148">
    <property type="term" value="F:dihydrolipoyl dehydrogenase (NADH) activity"/>
    <property type="evidence" value="ECO:0007669"/>
    <property type="project" value="UniProtKB-EC"/>
</dbReference>
<comment type="cofactor">
    <cofactor evidence="14 16">
        <name>FAD</name>
        <dbReference type="ChEBI" id="CHEBI:57692"/>
    </cofactor>
    <text evidence="14 16">Binds 1 FAD per subunit.</text>
</comment>
<evidence type="ECO:0000313" key="19">
    <source>
        <dbReference type="EMBL" id="MCZ0701788.1"/>
    </source>
</evidence>
<evidence type="ECO:0000256" key="16">
    <source>
        <dbReference type="RuleBase" id="RU003692"/>
    </source>
</evidence>
<accession>A0A9J6R950</accession>
<dbReference type="PIRSF" id="PIRSF000350">
    <property type="entry name" value="Mercury_reductase_MerA"/>
    <property type="match status" value="1"/>
</dbReference>
<feature type="binding site" evidence="14">
    <location>
        <position position="114"/>
    </location>
    <ligand>
        <name>FAD</name>
        <dbReference type="ChEBI" id="CHEBI:57692"/>
    </ligand>
</feature>
<keyword evidence="10" id="KW-1015">Disulfide bond</keyword>
<evidence type="ECO:0000256" key="13">
    <source>
        <dbReference type="PIRSR" id="PIRSR000350-2"/>
    </source>
</evidence>
<comment type="caution">
    <text evidence="19">The sequence shown here is derived from an EMBL/GenBank/DDBJ whole genome shotgun (WGS) entry which is preliminary data.</text>
</comment>
<gene>
    <name evidence="19" type="primary">lpdA</name>
    <name evidence="19" type="ORF">OWO01_01010</name>
</gene>
<dbReference type="PANTHER" id="PTHR22912:SF217">
    <property type="entry name" value="DIHYDROLIPOYL DEHYDROGENASE"/>
    <property type="match status" value="1"/>
</dbReference>
<keyword evidence="6 16" id="KW-0285">Flavoprotein</keyword>
<dbReference type="GO" id="GO:0050660">
    <property type="term" value="F:flavin adenine dinucleotide binding"/>
    <property type="evidence" value="ECO:0007669"/>
    <property type="project" value="InterPro"/>
</dbReference>
<dbReference type="SUPFAM" id="SSF51905">
    <property type="entry name" value="FAD/NAD(P)-binding domain"/>
    <property type="match status" value="1"/>
</dbReference>
<keyword evidence="11 16" id="KW-0676">Redox-active center</keyword>
<keyword evidence="9 14" id="KW-0520">NAD</keyword>
<dbReference type="InterPro" id="IPR004099">
    <property type="entry name" value="Pyr_nucl-diS_OxRdtase_dimer"/>
</dbReference>
<dbReference type="InterPro" id="IPR050151">
    <property type="entry name" value="Class-I_Pyr_Nuc-Dis_Oxidored"/>
</dbReference>
<evidence type="ECO:0000256" key="5">
    <source>
        <dbReference type="ARBA" id="ARBA00022490"/>
    </source>
</evidence>
<feature type="disulfide bond" description="Redox-active" evidence="15">
    <location>
        <begin position="42"/>
        <end position="47"/>
    </location>
</feature>
<evidence type="ECO:0000256" key="9">
    <source>
        <dbReference type="ARBA" id="ARBA00023027"/>
    </source>
</evidence>
<feature type="binding site" evidence="14">
    <location>
        <position position="51"/>
    </location>
    <ligand>
        <name>FAD</name>
        <dbReference type="ChEBI" id="CHEBI:57692"/>
    </ligand>
</feature>
<dbReference type="PRINTS" id="PR00368">
    <property type="entry name" value="FADPNR"/>
</dbReference>
<dbReference type="EMBL" id="JAPRAT010000002">
    <property type="protein sequence ID" value="MCZ0701788.1"/>
    <property type="molecule type" value="Genomic_DNA"/>
</dbReference>
<dbReference type="AlphaFoldDB" id="A0A9J6R950"/>
<name>A0A9J6R950_9BACI</name>
<dbReference type="Gene3D" id="3.50.50.60">
    <property type="entry name" value="FAD/NAD(P)-binding domain"/>
    <property type="match status" value="2"/>
</dbReference>
<dbReference type="PANTHER" id="PTHR22912">
    <property type="entry name" value="DISULFIDE OXIDOREDUCTASE"/>
    <property type="match status" value="1"/>
</dbReference>
<keyword evidence="14" id="KW-0547">Nucleotide-binding</keyword>
<dbReference type="PROSITE" id="PS00076">
    <property type="entry name" value="PYRIDINE_REDOX_1"/>
    <property type="match status" value="1"/>
</dbReference>
<evidence type="ECO:0000256" key="8">
    <source>
        <dbReference type="ARBA" id="ARBA00023002"/>
    </source>
</evidence>
<dbReference type="SUPFAM" id="SSF55424">
    <property type="entry name" value="FAD/NAD-linked reductases, dimerisation (C-terminal) domain"/>
    <property type="match status" value="1"/>
</dbReference>
<evidence type="ECO:0000313" key="20">
    <source>
        <dbReference type="Proteomes" id="UP001084197"/>
    </source>
</evidence>
<evidence type="ECO:0000259" key="18">
    <source>
        <dbReference type="Pfam" id="PF07992"/>
    </source>
</evidence>
<evidence type="ECO:0000259" key="17">
    <source>
        <dbReference type="Pfam" id="PF02852"/>
    </source>
</evidence>
<evidence type="ECO:0000256" key="10">
    <source>
        <dbReference type="ARBA" id="ARBA00023157"/>
    </source>
</evidence>
<protein>
    <recommendedName>
        <fullName evidence="4 16">Dihydrolipoyl dehydrogenase</fullName>
        <ecNumber evidence="3 16">1.8.1.4</ecNumber>
    </recommendedName>
</protein>
<dbReference type="InterPro" id="IPR023753">
    <property type="entry name" value="FAD/NAD-binding_dom"/>
</dbReference>
<organism evidence="19 20">
    <name type="scientific">Natronobacillus azotifigens</name>
    <dbReference type="NCBI Taxonomy" id="472978"/>
    <lineage>
        <taxon>Bacteria</taxon>
        <taxon>Bacillati</taxon>
        <taxon>Bacillota</taxon>
        <taxon>Bacilli</taxon>
        <taxon>Bacillales</taxon>
        <taxon>Bacillaceae</taxon>
        <taxon>Natronobacillus</taxon>
    </lineage>
</organism>
<keyword evidence="7 14" id="KW-0274">FAD</keyword>
<dbReference type="InterPro" id="IPR036188">
    <property type="entry name" value="FAD/NAD-bd_sf"/>
</dbReference>
<dbReference type="InterPro" id="IPR012999">
    <property type="entry name" value="Pyr_OxRdtase_I_AS"/>
</dbReference>
<dbReference type="InterPro" id="IPR006258">
    <property type="entry name" value="Lipoamide_DH"/>
</dbReference>
<feature type="domain" description="FAD/NAD(P)-binding" evidence="18">
    <location>
        <begin position="5"/>
        <end position="334"/>
    </location>
</feature>
<dbReference type="Proteomes" id="UP001084197">
    <property type="component" value="Unassembled WGS sequence"/>
</dbReference>
<proteinExistence type="inferred from homology"/>
<keyword evidence="8 16" id="KW-0560">Oxidoreductase</keyword>
<evidence type="ECO:0000256" key="1">
    <source>
        <dbReference type="ARBA" id="ARBA00004496"/>
    </source>
</evidence>
<reference evidence="19" key="1">
    <citation type="submission" date="2022-11" db="EMBL/GenBank/DDBJ databases">
        <title>WGS of Natronobacillus azotifigens 24KS-1, an anaerobic diazotrophic haloalkaliphile from soda-rich habitats.</title>
        <authorList>
            <person name="Sorokin D.Y."/>
            <person name="Merkel A.Y."/>
        </authorList>
    </citation>
    <scope>NUCLEOTIDE SEQUENCE</scope>
    <source>
        <strain evidence="19">24KS-1</strain>
    </source>
</reference>
<comment type="similarity">
    <text evidence="2 16">Belongs to the class-I pyridine nucleotide-disulfide oxidoreductase family.</text>
</comment>
<evidence type="ECO:0000256" key="11">
    <source>
        <dbReference type="ARBA" id="ARBA00023284"/>
    </source>
</evidence>
<feature type="binding site" evidence="14">
    <location>
        <begin position="151"/>
        <end position="153"/>
    </location>
    <ligand>
        <name>FAD</name>
        <dbReference type="ChEBI" id="CHEBI:57692"/>
    </ligand>
</feature>
<evidence type="ECO:0000256" key="4">
    <source>
        <dbReference type="ARBA" id="ARBA00016961"/>
    </source>
</evidence>
<feature type="active site" description="Proton acceptor" evidence="13">
    <location>
        <position position="452"/>
    </location>
</feature>
<sequence>MAKNYDLVILGGGTGGYVAAIRAAQLGKSVAIVEKEKLGGVCLHKGCIPTKALLRSAEVYQQTKDSEFFGVKVENVELNFSKVQKRKEQVVEELYQGVLHLIKKNKIDFYHGHGRMLGPSIFSPSSGTISFQPADGSENEMLVAKNVIIATGSTAKTLAEFPVDGEKIITSDDALLFEKLPNSLLIVGGGVIGVEWASMLADFGVKITIVEAAKQLIPTIDRDIAKELHRNLKKKGIKIYTNAKISKSIDQEKGLSLQIEREDNWETVEVEKMLLAIGRTANTTDIGIQNTDIELDQSGFIKVNQDRQTKESHIYAIGDVIGGKQLAHVASYEGKYAVEHMEGQNPLKMNETEIPSCIYSNPEVATIGISEQEAHESGYQIKIGIMHFKANGKAKVLGESDGFIKIITNEKNNDILGVHMIGPKVTELIAEATTAKVLDATSWEIGSTIHPHPSLAEAMAEAALDIDNMKIHG</sequence>
<evidence type="ECO:0000256" key="14">
    <source>
        <dbReference type="PIRSR" id="PIRSR000350-3"/>
    </source>
</evidence>
<dbReference type="PRINTS" id="PR00411">
    <property type="entry name" value="PNDRDTASEI"/>
</dbReference>
<dbReference type="EC" id="1.8.1.4" evidence="3 16"/>
<comment type="subcellular location">
    <subcellularLocation>
        <location evidence="1">Cytoplasm</location>
    </subcellularLocation>
</comment>
<dbReference type="RefSeq" id="WP_268778559.1">
    <property type="nucleotide sequence ID" value="NZ_JAPRAT010000002.1"/>
</dbReference>
<keyword evidence="5" id="KW-0963">Cytoplasm</keyword>
<evidence type="ECO:0000256" key="3">
    <source>
        <dbReference type="ARBA" id="ARBA00012608"/>
    </source>
</evidence>
<keyword evidence="20" id="KW-1185">Reference proteome</keyword>
<comment type="catalytic activity">
    <reaction evidence="12 16">
        <text>N(6)-[(R)-dihydrolipoyl]-L-lysyl-[protein] + NAD(+) = N(6)-[(R)-lipoyl]-L-lysyl-[protein] + NADH + H(+)</text>
        <dbReference type="Rhea" id="RHEA:15045"/>
        <dbReference type="Rhea" id="RHEA-COMP:10474"/>
        <dbReference type="Rhea" id="RHEA-COMP:10475"/>
        <dbReference type="ChEBI" id="CHEBI:15378"/>
        <dbReference type="ChEBI" id="CHEBI:57540"/>
        <dbReference type="ChEBI" id="CHEBI:57945"/>
        <dbReference type="ChEBI" id="CHEBI:83099"/>
        <dbReference type="ChEBI" id="CHEBI:83100"/>
        <dbReference type="EC" id="1.8.1.4"/>
    </reaction>
</comment>
<comment type="miscellaneous">
    <text evidence="16">The active site is a redox-active disulfide bond.</text>
</comment>
<evidence type="ECO:0000256" key="6">
    <source>
        <dbReference type="ARBA" id="ARBA00022630"/>
    </source>
</evidence>
<feature type="binding site" evidence="14">
    <location>
        <position position="211"/>
    </location>
    <ligand>
        <name>NAD(+)</name>
        <dbReference type="ChEBI" id="CHEBI:57540"/>
    </ligand>
</feature>
<dbReference type="InterPro" id="IPR016156">
    <property type="entry name" value="FAD/NAD-linked_Rdtase_dimer_sf"/>
</dbReference>
<dbReference type="Pfam" id="PF07992">
    <property type="entry name" value="Pyr_redox_2"/>
    <property type="match status" value="1"/>
</dbReference>
<dbReference type="NCBIfam" id="TIGR01350">
    <property type="entry name" value="lipoamide_DH"/>
    <property type="match status" value="1"/>
</dbReference>
<feature type="binding site" evidence="14">
    <location>
        <begin position="188"/>
        <end position="195"/>
    </location>
    <ligand>
        <name>NAD(+)</name>
        <dbReference type="ChEBI" id="CHEBI:57540"/>
    </ligand>
</feature>
<feature type="binding site" evidence="14">
    <location>
        <position position="278"/>
    </location>
    <ligand>
        <name>NAD(+)</name>
        <dbReference type="ChEBI" id="CHEBI:57540"/>
    </ligand>
</feature>
<evidence type="ECO:0000256" key="15">
    <source>
        <dbReference type="PIRSR" id="PIRSR000350-4"/>
    </source>
</evidence>
<dbReference type="Gene3D" id="3.30.390.30">
    <property type="match status" value="1"/>
</dbReference>
<feature type="binding site" evidence="14">
    <location>
        <position position="319"/>
    </location>
    <ligand>
        <name>FAD</name>
        <dbReference type="ChEBI" id="CHEBI:57692"/>
    </ligand>
</feature>
<dbReference type="GO" id="GO:0006103">
    <property type="term" value="P:2-oxoglutarate metabolic process"/>
    <property type="evidence" value="ECO:0007669"/>
    <property type="project" value="TreeGrafter"/>
</dbReference>
<evidence type="ECO:0000256" key="12">
    <source>
        <dbReference type="ARBA" id="ARBA00049187"/>
    </source>
</evidence>
<dbReference type="GO" id="GO:0005737">
    <property type="term" value="C:cytoplasm"/>
    <property type="evidence" value="ECO:0007669"/>
    <property type="project" value="UniProtKB-SubCell"/>
</dbReference>
<dbReference type="FunFam" id="3.30.390.30:FF:000001">
    <property type="entry name" value="Dihydrolipoyl dehydrogenase"/>
    <property type="match status" value="1"/>
</dbReference>
<evidence type="ECO:0000256" key="7">
    <source>
        <dbReference type="ARBA" id="ARBA00022827"/>
    </source>
</evidence>
<feature type="domain" description="Pyridine nucleotide-disulphide oxidoreductase dimerisation" evidence="17">
    <location>
        <begin position="354"/>
        <end position="463"/>
    </location>
</feature>
<dbReference type="Pfam" id="PF02852">
    <property type="entry name" value="Pyr_redox_dim"/>
    <property type="match status" value="1"/>
</dbReference>
<dbReference type="InterPro" id="IPR001100">
    <property type="entry name" value="Pyr_nuc-diS_OxRdtase"/>
</dbReference>